<dbReference type="InterPro" id="IPR020846">
    <property type="entry name" value="MFS_dom"/>
</dbReference>
<evidence type="ECO:0000256" key="1">
    <source>
        <dbReference type="ARBA" id="ARBA00004651"/>
    </source>
</evidence>
<dbReference type="PROSITE" id="PS50850">
    <property type="entry name" value="MFS"/>
    <property type="match status" value="1"/>
</dbReference>
<reference evidence="10" key="1">
    <citation type="journal article" date="2014" name="Int. J. Syst. Evol. Microbiol.">
        <title>Complete genome sequence of Corynebacterium casei LMG S-19264T (=DSM 44701T), isolated from a smear-ripened cheese.</title>
        <authorList>
            <consortium name="US DOE Joint Genome Institute (JGI-PGF)"/>
            <person name="Walter F."/>
            <person name="Albersmeier A."/>
            <person name="Kalinowski J."/>
            <person name="Ruckert C."/>
        </authorList>
    </citation>
    <scope>NUCLEOTIDE SEQUENCE</scope>
    <source>
        <strain evidence="10">CGMCC 1.15758</strain>
    </source>
</reference>
<name>A0A8J3EAE0_9GAMM</name>
<keyword evidence="7 8" id="KW-0472">Membrane</keyword>
<feature type="transmembrane region" description="Helical" evidence="8">
    <location>
        <begin position="67"/>
        <end position="93"/>
    </location>
</feature>
<keyword evidence="2" id="KW-0813">Transport</keyword>
<organism evidence="10 11">
    <name type="scientific">Cysteiniphilum litorale</name>
    <dbReference type="NCBI Taxonomy" id="2056700"/>
    <lineage>
        <taxon>Bacteria</taxon>
        <taxon>Pseudomonadati</taxon>
        <taxon>Pseudomonadota</taxon>
        <taxon>Gammaproteobacteria</taxon>
        <taxon>Thiotrichales</taxon>
        <taxon>Fastidiosibacteraceae</taxon>
        <taxon>Cysteiniphilum</taxon>
    </lineage>
</organism>
<sequence length="216" mass="24223">MVLLSIYDTLEKNWIAKTLNFTMKKSLISFARLSFGNIIEWYDFSLYIYFAVYIAKDFFPSHDPYVSLLLTFTTFFLGSLVRPLGGFLIGWLSDYYHPKIMINFCVIAMGISTFLVALLPDYQMIGVWAPILLIVLRIIQGLSVGGQFPGLISLSVKDHHSDKGFAVGMVFSISSLGFLLASIVGFFASSVFSHHDTQWIWRIPFALSGATGMVSI</sequence>
<dbReference type="PANTHER" id="PTHR43528:SF1">
    <property type="entry name" value="ALPHA-KETOGLUTARATE PERMEASE"/>
    <property type="match status" value="1"/>
</dbReference>
<evidence type="ECO:0000313" key="10">
    <source>
        <dbReference type="EMBL" id="GGG09401.1"/>
    </source>
</evidence>
<evidence type="ECO:0000256" key="6">
    <source>
        <dbReference type="ARBA" id="ARBA00022989"/>
    </source>
</evidence>
<dbReference type="GO" id="GO:0015293">
    <property type="term" value="F:symporter activity"/>
    <property type="evidence" value="ECO:0007669"/>
    <property type="project" value="UniProtKB-KW"/>
</dbReference>
<feature type="domain" description="Major facilitator superfamily (MFS) profile" evidence="9">
    <location>
        <begin position="29"/>
        <end position="216"/>
    </location>
</feature>
<dbReference type="Proteomes" id="UP000636949">
    <property type="component" value="Unassembled WGS sequence"/>
</dbReference>
<accession>A0A8J3EAE0</accession>
<dbReference type="PANTHER" id="PTHR43528">
    <property type="entry name" value="ALPHA-KETOGLUTARATE PERMEASE"/>
    <property type="match status" value="1"/>
</dbReference>
<feature type="transmembrane region" description="Helical" evidence="8">
    <location>
        <begin position="165"/>
        <end position="187"/>
    </location>
</feature>
<proteinExistence type="predicted"/>
<dbReference type="InterPro" id="IPR011701">
    <property type="entry name" value="MFS"/>
</dbReference>
<evidence type="ECO:0000256" key="8">
    <source>
        <dbReference type="SAM" id="Phobius"/>
    </source>
</evidence>
<comment type="subcellular location">
    <subcellularLocation>
        <location evidence="1">Cell membrane</location>
        <topology evidence="1">Multi-pass membrane protein</topology>
    </subcellularLocation>
</comment>
<dbReference type="Pfam" id="PF07690">
    <property type="entry name" value="MFS_1"/>
    <property type="match status" value="1"/>
</dbReference>
<keyword evidence="3" id="KW-1003">Cell membrane</keyword>
<evidence type="ECO:0000256" key="2">
    <source>
        <dbReference type="ARBA" id="ARBA00022448"/>
    </source>
</evidence>
<feature type="transmembrane region" description="Helical" evidence="8">
    <location>
        <begin position="125"/>
        <end position="144"/>
    </location>
</feature>
<keyword evidence="4 8" id="KW-0812">Transmembrane</keyword>
<dbReference type="InterPro" id="IPR051084">
    <property type="entry name" value="H+-coupled_symporters"/>
</dbReference>
<dbReference type="EMBL" id="BMJS01000122">
    <property type="protein sequence ID" value="GGG09401.1"/>
    <property type="molecule type" value="Genomic_DNA"/>
</dbReference>
<comment type="caution">
    <text evidence="10">The sequence shown here is derived from an EMBL/GenBank/DDBJ whole genome shotgun (WGS) entry which is preliminary data.</text>
</comment>
<dbReference type="Gene3D" id="1.20.1250.20">
    <property type="entry name" value="MFS general substrate transporter like domains"/>
    <property type="match status" value="1"/>
</dbReference>
<dbReference type="GO" id="GO:0005886">
    <property type="term" value="C:plasma membrane"/>
    <property type="evidence" value="ECO:0007669"/>
    <property type="project" value="UniProtKB-SubCell"/>
</dbReference>
<evidence type="ECO:0000256" key="4">
    <source>
        <dbReference type="ARBA" id="ARBA00022692"/>
    </source>
</evidence>
<keyword evidence="5" id="KW-0769">Symport</keyword>
<gene>
    <name evidence="10" type="ORF">GCM10010995_28770</name>
</gene>
<feature type="transmembrane region" description="Helical" evidence="8">
    <location>
        <begin position="100"/>
        <end position="119"/>
    </location>
</feature>
<dbReference type="SUPFAM" id="SSF103473">
    <property type="entry name" value="MFS general substrate transporter"/>
    <property type="match status" value="1"/>
</dbReference>
<evidence type="ECO:0000256" key="7">
    <source>
        <dbReference type="ARBA" id="ARBA00023136"/>
    </source>
</evidence>
<dbReference type="InterPro" id="IPR036259">
    <property type="entry name" value="MFS_trans_sf"/>
</dbReference>
<keyword evidence="6 8" id="KW-1133">Transmembrane helix</keyword>
<dbReference type="AlphaFoldDB" id="A0A8J3EAE0"/>
<evidence type="ECO:0000256" key="3">
    <source>
        <dbReference type="ARBA" id="ARBA00022475"/>
    </source>
</evidence>
<protein>
    <recommendedName>
        <fullName evidence="9">Major facilitator superfamily (MFS) profile domain-containing protein</fullName>
    </recommendedName>
</protein>
<keyword evidence="11" id="KW-1185">Reference proteome</keyword>
<evidence type="ECO:0000313" key="11">
    <source>
        <dbReference type="Proteomes" id="UP000636949"/>
    </source>
</evidence>
<evidence type="ECO:0000256" key="5">
    <source>
        <dbReference type="ARBA" id="ARBA00022847"/>
    </source>
</evidence>
<reference evidence="10" key="2">
    <citation type="submission" date="2020-09" db="EMBL/GenBank/DDBJ databases">
        <authorList>
            <person name="Sun Q."/>
            <person name="Zhou Y."/>
        </authorList>
    </citation>
    <scope>NUCLEOTIDE SEQUENCE</scope>
    <source>
        <strain evidence="10">CGMCC 1.15758</strain>
    </source>
</reference>
<feature type="transmembrane region" description="Helical" evidence="8">
    <location>
        <begin position="33"/>
        <end position="55"/>
    </location>
</feature>
<evidence type="ECO:0000259" key="9">
    <source>
        <dbReference type="PROSITE" id="PS50850"/>
    </source>
</evidence>